<comment type="caution">
    <text evidence="1">The sequence shown here is derived from an EMBL/GenBank/DDBJ whole genome shotgun (WGS) entry which is preliminary data.</text>
</comment>
<dbReference type="OrthoDB" id="10520594at2759"/>
<accession>A0A0V1C7W4</accession>
<gene>
    <name evidence="1" type="ORF">T03_15732</name>
</gene>
<proteinExistence type="predicted"/>
<dbReference type="AlphaFoldDB" id="A0A0V1C7W4"/>
<keyword evidence="2" id="KW-1185">Reference proteome</keyword>
<organism evidence="1 2">
    <name type="scientific">Trichinella britovi</name>
    <name type="common">Parasitic roundworm</name>
    <dbReference type="NCBI Taxonomy" id="45882"/>
    <lineage>
        <taxon>Eukaryota</taxon>
        <taxon>Metazoa</taxon>
        <taxon>Ecdysozoa</taxon>
        <taxon>Nematoda</taxon>
        <taxon>Enoplea</taxon>
        <taxon>Dorylaimia</taxon>
        <taxon>Trichinellida</taxon>
        <taxon>Trichinellidae</taxon>
        <taxon>Trichinella</taxon>
    </lineage>
</organism>
<sequence>MKGKQLLVPGGDNFKLPITAPAVTLSQQLHTILVRSQPEAQQYPVAWPDVVGISSNGCSTLCSGPVPTSENERQFLGCWIHCLPVHHKLLILASDPLQPANSIHLAAADGAMHGHLNAALCMLTGSDDISGIKIFPNSQTIYDGQQFTPQEHMKGKQLLVPGGDNLKRPIPAPAVTLSQQPHTILGGKN</sequence>
<evidence type="ECO:0000313" key="1">
    <source>
        <dbReference type="EMBL" id="KRY45391.1"/>
    </source>
</evidence>
<protein>
    <submittedName>
        <fullName evidence="1">Uncharacterized protein</fullName>
    </submittedName>
</protein>
<name>A0A0V1C7W4_TRIBR</name>
<evidence type="ECO:0000313" key="2">
    <source>
        <dbReference type="Proteomes" id="UP000054653"/>
    </source>
</evidence>
<dbReference type="Proteomes" id="UP000054653">
    <property type="component" value="Unassembled WGS sequence"/>
</dbReference>
<reference evidence="1 2" key="1">
    <citation type="submission" date="2015-01" db="EMBL/GenBank/DDBJ databases">
        <title>Evolution of Trichinella species and genotypes.</title>
        <authorList>
            <person name="Korhonen P.K."/>
            <person name="Edoardo P."/>
            <person name="Giuseppe L.R."/>
            <person name="Gasser R.B."/>
        </authorList>
    </citation>
    <scope>NUCLEOTIDE SEQUENCE [LARGE SCALE GENOMIC DNA]</scope>
    <source>
        <strain evidence="1">ISS120</strain>
    </source>
</reference>
<dbReference type="EMBL" id="JYDI01000369">
    <property type="protein sequence ID" value="KRY45391.1"/>
    <property type="molecule type" value="Genomic_DNA"/>
</dbReference>